<evidence type="ECO:0000256" key="8">
    <source>
        <dbReference type="ARBA" id="ARBA00023251"/>
    </source>
</evidence>
<keyword evidence="4" id="KW-0547">Nucleotide-binding</keyword>
<dbReference type="AlphaFoldDB" id="A0A5A7S9V7"/>
<dbReference type="InterPro" id="IPR003593">
    <property type="entry name" value="AAA+_ATPase"/>
</dbReference>
<dbReference type="SMART" id="SM00382">
    <property type="entry name" value="AAA"/>
    <property type="match status" value="1"/>
</dbReference>
<dbReference type="PANTHER" id="PTHR42711">
    <property type="entry name" value="ABC TRANSPORTER ATP-BINDING PROTEIN"/>
    <property type="match status" value="1"/>
</dbReference>
<evidence type="ECO:0000256" key="5">
    <source>
        <dbReference type="ARBA" id="ARBA00022840"/>
    </source>
</evidence>
<evidence type="ECO:0000256" key="4">
    <source>
        <dbReference type="ARBA" id="ARBA00022741"/>
    </source>
</evidence>
<evidence type="ECO:0000313" key="12">
    <source>
        <dbReference type="Proteomes" id="UP000322244"/>
    </source>
</evidence>
<dbReference type="RefSeq" id="WP_149431829.1">
    <property type="nucleotide sequence ID" value="NZ_VLNY01000010.1"/>
</dbReference>
<gene>
    <name evidence="11" type="ORF">FOY51_18935</name>
</gene>
<dbReference type="GO" id="GO:0055085">
    <property type="term" value="P:transmembrane transport"/>
    <property type="evidence" value="ECO:0007669"/>
    <property type="project" value="UniProtKB-ARBA"/>
</dbReference>
<dbReference type="InterPro" id="IPR050763">
    <property type="entry name" value="ABC_transporter_ATP-binding"/>
</dbReference>
<evidence type="ECO:0000313" key="11">
    <source>
        <dbReference type="EMBL" id="KAA0021325.1"/>
    </source>
</evidence>
<dbReference type="InterPro" id="IPR017871">
    <property type="entry name" value="ABC_transporter-like_CS"/>
</dbReference>
<dbReference type="InterPro" id="IPR025302">
    <property type="entry name" value="DrrA1/2-like_C"/>
</dbReference>
<dbReference type="InterPro" id="IPR005894">
    <property type="entry name" value="DrrA"/>
</dbReference>
<keyword evidence="12" id="KW-1185">Reference proteome</keyword>
<protein>
    <submittedName>
        <fullName evidence="11">ATP-binding cassette domain-containing protein</fullName>
    </submittedName>
</protein>
<evidence type="ECO:0000256" key="2">
    <source>
        <dbReference type="ARBA" id="ARBA00022448"/>
    </source>
</evidence>
<evidence type="ECO:0000256" key="6">
    <source>
        <dbReference type="ARBA" id="ARBA00022967"/>
    </source>
</evidence>
<dbReference type="Gene3D" id="3.40.50.300">
    <property type="entry name" value="P-loop containing nucleotide triphosphate hydrolases"/>
    <property type="match status" value="1"/>
</dbReference>
<dbReference type="Proteomes" id="UP000322244">
    <property type="component" value="Unassembled WGS sequence"/>
</dbReference>
<dbReference type="InterPro" id="IPR003439">
    <property type="entry name" value="ABC_transporter-like_ATP-bd"/>
</dbReference>
<comment type="caution">
    <text evidence="11">The sequence shown here is derived from an EMBL/GenBank/DDBJ whole genome shotgun (WGS) entry which is preliminary data.</text>
</comment>
<dbReference type="GO" id="GO:0043215">
    <property type="term" value="P:daunorubicin transport"/>
    <property type="evidence" value="ECO:0007669"/>
    <property type="project" value="InterPro"/>
</dbReference>
<sequence>MTLAVEVSGLVKEYGGRGGVRALDGIDLQIPAGTVMCVLGPNGAGKTTTVRIIATLLKPTSGLVHVAGVDVLKDPMAARHKIGLSGQYAAVDENLTGFENLRMVSRLYGMTKSQASARARELLSSFQLEDAADRRSSTYSGGMRRRLDLAGALVARPRVVILDEPTTGLDPRGRQDMWQVISELVEDGTSVLLTTQYLEEADFLADRITLIDKGRVIAQGSAEDLKSTIGGETMTIRMAPGQDMRTAHRVIAEMGVGEPVSDPLTTELSVIVTNGTRTMVEVLRRLDDAHIYVNDANVHKPSLDDVFLSLTGESVGSTEAAPADRVQEAML</sequence>
<dbReference type="GO" id="GO:0005524">
    <property type="term" value="F:ATP binding"/>
    <property type="evidence" value="ECO:0007669"/>
    <property type="project" value="UniProtKB-KW"/>
</dbReference>
<evidence type="ECO:0000259" key="10">
    <source>
        <dbReference type="PROSITE" id="PS50893"/>
    </source>
</evidence>
<dbReference type="GO" id="GO:1900753">
    <property type="term" value="P:doxorubicin transport"/>
    <property type="evidence" value="ECO:0007669"/>
    <property type="project" value="InterPro"/>
</dbReference>
<evidence type="ECO:0000256" key="7">
    <source>
        <dbReference type="ARBA" id="ARBA00023136"/>
    </source>
</evidence>
<organism evidence="11 12">
    <name type="scientific">Antrihabitans cavernicola</name>
    <dbReference type="NCBI Taxonomy" id="2495913"/>
    <lineage>
        <taxon>Bacteria</taxon>
        <taxon>Bacillati</taxon>
        <taxon>Actinomycetota</taxon>
        <taxon>Actinomycetes</taxon>
        <taxon>Mycobacteriales</taxon>
        <taxon>Nocardiaceae</taxon>
        <taxon>Antrihabitans</taxon>
    </lineage>
</organism>
<keyword evidence="8" id="KW-0046">Antibiotic resistance</keyword>
<dbReference type="FunFam" id="3.40.50.300:FF:000589">
    <property type="entry name" value="ABC transporter, ATP-binding subunit"/>
    <property type="match status" value="1"/>
</dbReference>
<dbReference type="PANTHER" id="PTHR42711:SF19">
    <property type="entry name" value="DOXORUBICIN RESISTANCE ATP-BINDING PROTEIN DRRA"/>
    <property type="match status" value="1"/>
</dbReference>
<name>A0A5A7S9V7_9NOCA</name>
<evidence type="ECO:0000256" key="9">
    <source>
        <dbReference type="ARBA" id="ARBA00049985"/>
    </source>
</evidence>
<dbReference type="SUPFAM" id="SSF52540">
    <property type="entry name" value="P-loop containing nucleoside triphosphate hydrolases"/>
    <property type="match status" value="1"/>
</dbReference>
<evidence type="ECO:0000256" key="1">
    <source>
        <dbReference type="ARBA" id="ARBA00004413"/>
    </source>
</evidence>
<keyword evidence="7" id="KW-0472">Membrane</keyword>
<dbReference type="PROSITE" id="PS00211">
    <property type="entry name" value="ABC_TRANSPORTER_1"/>
    <property type="match status" value="1"/>
</dbReference>
<dbReference type="GO" id="GO:0016887">
    <property type="term" value="F:ATP hydrolysis activity"/>
    <property type="evidence" value="ECO:0007669"/>
    <property type="project" value="InterPro"/>
</dbReference>
<keyword evidence="6" id="KW-1278">Translocase</keyword>
<keyword evidence="5 11" id="KW-0067">ATP-binding</keyword>
<proteinExistence type="inferred from homology"/>
<dbReference type="EMBL" id="VLNY01000010">
    <property type="protein sequence ID" value="KAA0021325.1"/>
    <property type="molecule type" value="Genomic_DNA"/>
</dbReference>
<dbReference type="Pfam" id="PF13732">
    <property type="entry name" value="DrrA1-3_C"/>
    <property type="match status" value="1"/>
</dbReference>
<dbReference type="PROSITE" id="PS50893">
    <property type="entry name" value="ABC_TRANSPORTER_2"/>
    <property type="match status" value="1"/>
</dbReference>
<dbReference type="InterPro" id="IPR027417">
    <property type="entry name" value="P-loop_NTPase"/>
</dbReference>
<dbReference type="Pfam" id="PF00005">
    <property type="entry name" value="ABC_tran"/>
    <property type="match status" value="1"/>
</dbReference>
<feature type="domain" description="ABC transporter" evidence="10">
    <location>
        <begin position="5"/>
        <end position="238"/>
    </location>
</feature>
<keyword evidence="2" id="KW-0813">Transport</keyword>
<keyword evidence="3" id="KW-1003">Cell membrane</keyword>
<comment type="similarity">
    <text evidence="9">Belongs to the ABC transporter superfamily. Drug exporter-1 (DrugE1) (TC 3.A.1.105) family.</text>
</comment>
<dbReference type="NCBIfam" id="TIGR01188">
    <property type="entry name" value="drrA"/>
    <property type="match status" value="1"/>
</dbReference>
<dbReference type="GO" id="GO:0005886">
    <property type="term" value="C:plasma membrane"/>
    <property type="evidence" value="ECO:0007669"/>
    <property type="project" value="UniProtKB-SubCell"/>
</dbReference>
<dbReference type="OrthoDB" id="9804819at2"/>
<dbReference type="GO" id="GO:0046677">
    <property type="term" value="P:response to antibiotic"/>
    <property type="evidence" value="ECO:0007669"/>
    <property type="project" value="UniProtKB-KW"/>
</dbReference>
<evidence type="ECO:0000256" key="3">
    <source>
        <dbReference type="ARBA" id="ARBA00022475"/>
    </source>
</evidence>
<comment type="subcellular location">
    <subcellularLocation>
        <location evidence="1">Cell membrane</location>
        <topology evidence="1">Peripheral membrane protein</topology>
        <orientation evidence="1">Cytoplasmic side</orientation>
    </subcellularLocation>
</comment>
<accession>A0A5A7S9V7</accession>
<reference evidence="11 12" key="1">
    <citation type="submission" date="2019-07" db="EMBL/GenBank/DDBJ databases">
        <title>Rhodococcus cavernicolus sp. nov., isolated from a cave.</title>
        <authorList>
            <person name="Lee S.D."/>
        </authorList>
    </citation>
    <scope>NUCLEOTIDE SEQUENCE [LARGE SCALE GENOMIC DNA]</scope>
    <source>
        <strain evidence="11 12">C1-24</strain>
    </source>
</reference>